<reference evidence="1" key="1">
    <citation type="submission" date="2018-11" db="EMBL/GenBank/DDBJ databases">
        <authorList>
            <person name="Ashton P.M."/>
            <person name="Dallman T."/>
            <person name="Nair S."/>
            <person name="De Pinna E."/>
            <person name="Peters T."/>
            <person name="Grant K."/>
        </authorList>
    </citation>
    <scope>NUCLEOTIDE SEQUENCE</scope>
    <source>
        <strain evidence="1">638096</strain>
    </source>
</reference>
<organism evidence="1">
    <name type="scientific">Salmonella enterica subsp. enterica serovar Hull</name>
    <dbReference type="NCBI Taxonomy" id="1403564"/>
    <lineage>
        <taxon>Bacteria</taxon>
        <taxon>Pseudomonadati</taxon>
        <taxon>Pseudomonadota</taxon>
        <taxon>Gammaproteobacteria</taxon>
        <taxon>Enterobacterales</taxon>
        <taxon>Enterobacteriaceae</taxon>
        <taxon>Salmonella</taxon>
    </lineage>
</organism>
<dbReference type="InterPro" id="IPR047842">
    <property type="entry name" value="YdaE-like"/>
</dbReference>
<evidence type="ECO:0008006" key="2">
    <source>
        <dbReference type="Google" id="ProtNLM"/>
    </source>
</evidence>
<sequence length="93" mass="10622">MNPMSDRMFTPACHQAVQLSLFWSLIRKFCYLLAQKGDPTLETIKCAYCGNEIKQGDEVKAEILYRCGSQIARKTNDYCSERCASYDQMAHEG</sequence>
<evidence type="ECO:0000313" key="1">
    <source>
        <dbReference type="EMBL" id="EBZ8648472.1"/>
    </source>
</evidence>
<dbReference type="EMBL" id="AAHSMS010000010">
    <property type="protein sequence ID" value="EBZ8648472.1"/>
    <property type="molecule type" value="Genomic_DNA"/>
</dbReference>
<name>A0A5X4PE68_SALET</name>
<proteinExistence type="predicted"/>
<dbReference type="NCBIfam" id="NF041288">
    <property type="entry name" value="YdaE_coli"/>
    <property type="match status" value="1"/>
</dbReference>
<comment type="caution">
    <text evidence="1">The sequence shown here is derived from an EMBL/GenBank/DDBJ whole genome shotgun (WGS) entry which is preliminary data.</text>
</comment>
<dbReference type="AlphaFoldDB" id="A0A5X4PE68"/>
<protein>
    <recommendedName>
        <fullName evidence="2">MYM-type domain-containing protein</fullName>
    </recommendedName>
</protein>
<gene>
    <name evidence="1" type="ORF">EHB58_09635</name>
</gene>
<accession>A0A5X4PE68</accession>